<dbReference type="AlphaFoldDB" id="M3IUX8"/>
<comment type="caution">
    <text evidence="1">The sequence shown here is derived from an EMBL/GenBank/DDBJ whole genome shotgun (WGS) entry which is preliminary data.</text>
</comment>
<gene>
    <name evidence="1" type="ORF">LEP1GSC150_2768</name>
</gene>
<organism evidence="1 2">
    <name type="scientific">Leptospira interrogans serovar Copenhageni str. LT2050</name>
    <dbReference type="NCBI Taxonomy" id="1001598"/>
    <lineage>
        <taxon>Bacteria</taxon>
        <taxon>Pseudomonadati</taxon>
        <taxon>Spirochaetota</taxon>
        <taxon>Spirochaetia</taxon>
        <taxon>Leptospirales</taxon>
        <taxon>Leptospiraceae</taxon>
        <taxon>Leptospira</taxon>
    </lineage>
</organism>
<evidence type="ECO:0000313" key="2">
    <source>
        <dbReference type="Proteomes" id="UP000011778"/>
    </source>
</evidence>
<evidence type="ECO:0000313" key="1">
    <source>
        <dbReference type="EMBL" id="EMG24282.1"/>
    </source>
</evidence>
<sequence>MDFYSHFSPNDHWNQWLFDSILDFFFQRDNVQCLFIQGSPVYHSRIFQKSKSFKERCKDYLSEFCVKKNEAFIIADYFPLRYSILWQLKLKQFPRKRRDKTLEAFEFDRNIRSDWSAPEFPDDSFFLL</sequence>
<accession>M3IUX8</accession>
<name>M3IUX8_LEPIT</name>
<proteinExistence type="predicted"/>
<dbReference type="EMBL" id="AFMD02000008">
    <property type="protein sequence ID" value="EMG24282.1"/>
    <property type="molecule type" value="Genomic_DNA"/>
</dbReference>
<protein>
    <submittedName>
        <fullName evidence="1">Uncharacterized protein</fullName>
    </submittedName>
</protein>
<reference evidence="1 2" key="1">
    <citation type="submission" date="2013-02" db="EMBL/GenBank/DDBJ databases">
        <authorList>
            <person name="Harkins D.M."/>
            <person name="Durkin A.S."/>
            <person name="Brinkac L.M."/>
            <person name="Haft D.H."/>
            <person name="Selengut J.D."/>
            <person name="Sanka R."/>
            <person name="DePew J."/>
            <person name="Purushe J."/>
            <person name="Tulsiani S.M."/>
            <person name="Graham G.C."/>
            <person name="Burns M.-A."/>
            <person name="Dohnt M.F."/>
            <person name="Smythe L.D."/>
            <person name="McKay D.B."/>
            <person name="Craig S.B."/>
            <person name="Vinetz J.M."/>
            <person name="Sutton G.G."/>
            <person name="Nierman W.C."/>
            <person name="Fouts D.E."/>
        </authorList>
    </citation>
    <scope>NUCLEOTIDE SEQUENCE [LARGE SCALE GENOMIC DNA]</scope>
    <source>
        <strain evidence="1 2">LT2050</strain>
    </source>
</reference>
<dbReference type="Proteomes" id="UP000011778">
    <property type="component" value="Unassembled WGS sequence"/>
</dbReference>